<feature type="compositionally biased region" description="Gly residues" evidence="1">
    <location>
        <begin position="126"/>
        <end position="136"/>
    </location>
</feature>
<evidence type="ECO:0000313" key="2">
    <source>
        <dbReference type="EMBL" id="ETN98142.1"/>
    </source>
</evidence>
<gene>
    <name evidence="2" type="ORF">RFI_39375</name>
</gene>
<feature type="non-terminal residue" evidence="2">
    <location>
        <position position="144"/>
    </location>
</feature>
<accession>X6L864</accession>
<dbReference type="AlphaFoldDB" id="X6L864"/>
<dbReference type="Proteomes" id="UP000023152">
    <property type="component" value="Unassembled WGS sequence"/>
</dbReference>
<evidence type="ECO:0000256" key="1">
    <source>
        <dbReference type="SAM" id="MobiDB-lite"/>
    </source>
</evidence>
<sequence>DDDDDDKQKEQKQDITTFKYNKSCRNMLSFVQSSHLKNGVDFLLMIENNQQRNLKDNEWNNYNFGIFLLGENIILTSNSEKEKEKFGHLKIKTSHLWIKHSSSKIDCSQLGYPCNQGPGKGKCSREGGGGGYGTKGEGNDDDGT</sequence>
<proteinExistence type="predicted"/>
<name>X6L864_RETFI</name>
<organism evidence="2 3">
    <name type="scientific">Reticulomyxa filosa</name>
    <dbReference type="NCBI Taxonomy" id="46433"/>
    <lineage>
        <taxon>Eukaryota</taxon>
        <taxon>Sar</taxon>
        <taxon>Rhizaria</taxon>
        <taxon>Retaria</taxon>
        <taxon>Foraminifera</taxon>
        <taxon>Monothalamids</taxon>
        <taxon>Reticulomyxidae</taxon>
        <taxon>Reticulomyxa</taxon>
    </lineage>
</organism>
<protein>
    <submittedName>
        <fullName evidence="2">Uncharacterized protein</fullName>
    </submittedName>
</protein>
<dbReference type="EMBL" id="ASPP01047522">
    <property type="protein sequence ID" value="ETN98142.1"/>
    <property type="molecule type" value="Genomic_DNA"/>
</dbReference>
<feature type="region of interest" description="Disordered" evidence="1">
    <location>
        <begin position="116"/>
        <end position="144"/>
    </location>
</feature>
<reference evidence="2 3" key="1">
    <citation type="journal article" date="2013" name="Curr. Biol.">
        <title>The Genome of the Foraminiferan Reticulomyxa filosa.</title>
        <authorList>
            <person name="Glockner G."/>
            <person name="Hulsmann N."/>
            <person name="Schleicher M."/>
            <person name="Noegel A.A."/>
            <person name="Eichinger L."/>
            <person name="Gallinger C."/>
            <person name="Pawlowski J."/>
            <person name="Sierra R."/>
            <person name="Euteneuer U."/>
            <person name="Pillet L."/>
            <person name="Moustafa A."/>
            <person name="Platzer M."/>
            <person name="Groth M."/>
            <person name="Szafranski K."/>
            <person name="Schliwa M."/>
        </authorList>
    </citation>
    <scope>NUCLEOTIDE SEQUENCE [LARGE SCALE GENOMIC DNA]</scope>
</reference>
<evidence type="ECO:0000313" key="3">
    <source>
        <dbReference type="Proteomes" id="UP000023152"/>
    </source>
</evidence>
<feature type="non-terminal residue" evidence="2">
    <location>
        <position position="1"/>
    </location>
</feature>
<keyword evidence="3" id="KW-1185">Reference proteome</keyword>
<comment type="caution">
    <text evidence="2">The sequence shown here is derived from an EMBL/GenBank/DDBJ whole genome shotgun (WGS) entry which is preliminary data.</text>
</comment>